<gene>
    <name evidence="1" type="ORF">MCOR_38008</name>
</gene>
<sequence length="269" mass="31685">MKDLYQFKEEGIDEPLVYFEDFYEFIRETQTPDDKKLHKHNVLREFKGHKEGIKDLTHGKAVTTTSVCYEIGTDISNCFFSEKTKTNTKTLLDLYKSVAEVDLDCFNDPEFREVYVPTLAINYRSLFIDQEWDKIILFETHYCNYLAKEKDNFETTFKRKWELLDYLKGVYDIIKTWKNNTRATIKRRISRQKAFEITQNIEVHGRQSHFPVIIESQLMKNLDLLWPDCVINLACVDTSLSKLSNALTIILSCIEDIEPKILVSMFLDS</sequence>
<dbReference type="AlphaFoldDB" id="A0A6J8D648"/>
<evidence type="ECO:0000313" key="2">
    <source>
        <dbReference type="Proteomes" id="UP000507470"/>
    </source>
</evidence>
<proteinExistence type="predicted"/>
<dbReference type="Proteomes" id="UP000507470">
    <property type="component" value="Unassembled WGS sequence"/>
</dbReference>
<evidence type="ECO:0000313" key="1">
    <source>
        <dbReference type="EMBL" id="CAC5404198.1"/>
    </source>
</evidence>
<name>A0A6J8D648_MYTCO</name>
<protein>
    <submittedName>
        <fullName evidence="1">Uncharacterized protein</fullName>
    </submittedName>
</protein>
<reference evidence="1 2" key="1">
    <citation type="submission" date="2020-06" db="EMBL/GenBank/DDBJ databases">
        <authorList>
            <person name="Li R."/>
            <person name="Bekaert M."/>
        </authorList>
    </citation>
    <scope>NUCLEOTIDE SEQUENCE [LARGE SCALE GENOMIC DNA]</scope>
    <source>
        <strain evidence="2">wild</strain>
    </source>
</reference>
<organism evidence="1 2">
    <name type="scientific">Mytilus coruscus</name>
    <name type="common">Sea mussel</name>
    <dbReference type="NCBI Taxonomy" id="42192"/>
    <lineage>
        <taxon>Eukaryota</taxon>
        <taxon>Metazoa</taxon>
        <taxon>Spiralia</taxon>
        <taxon>Lophotrochozoa</taxon>
        <taxon>Mollusca</taxon>
        <taxon>Bivalvia</taxon>
        <taxon>Autobranchia</taxon>
        <taxon>Pteriomorphia</taxon>
        <taxon>Mytilida</taxon>
        <taxon>Mytiloidea</taxon>
        <taxon>Mytilidae</taxon>
        <taxon>Mytilinae</taxon>
        <taxon>Mytilus</taxon>
    </lineage>
</organism>
<dbReference type="EMBL" id="CACVKT020006919">
    <property type="protein sequence ID" value="CAC5404198.1"/>
    <property type="molecule type" value="Genomic_DNA"/>
</dbReference>
<keyword evidence="2" id="KW-1185">Reference proteome</keyword>
<accession>A0A6J8D648</accession>